<evidence type="ECO:0000313" key="3">
    <source>
        <dbReference type="Proteomes" id="UP000295416"/>
    </source>
</evidence>
<accession>A0A4R2NJR0</accession>
<protein>
    <submittedName>
        <fullName evidence="2">Uncharacterized protein</fullName>
    </submittedName>
</protein>
<sequence length="151" mass="18054">MKKLLFIAMLIVPWLTMPFLGRSALKRYLPAAIFMCTFVKAIDMYGKQKRWWRFYKGMPPFKSVDFLNLGPYFVTSLWMLKMTYGKFPLYLISNIVFQFLFTFLGLKYLKRYKIASLVRLTKFQYLAIDFLRALLLYGFQYICDLGHIKKT</sequence>
<dbReference type="RefSeq" id="WP_132747687.1">
    <property type="nucleotide sequence ID" value="NZ_SLXK01000040.1"/>
</dbReference>
<evidence type="ECO:0000313" key="2">
    <source>
        <dbReference type="EMBL" id="TCP21700.1"/>
    </source>
</evidence>
<comment type="caution">
    <text evidence="2">The sequence shown here is derived from an EMBL/GenBank/DDBJ whole genome shotgun (WGS) entry which is preliminary data.</text>
</comment>
<organism evidence="2 3">
    <name type="scientific">Scopulibacillus darangshiensis</name>
    <dbReference type="NCBI Taxonomy" id="442528"/>
    <lineage>
        <taxon>Bacteria</taxon>
        <taxon>Bacillati</taxon>
        <taxon>Bacillota</taxon>
        <taxon>Bacilli</taxon>
        <taxon>Bacillales</taxon>
        <taxon>Sporolactobacillaceae</taxon>
        <taxon>Scopulibacillus</taxon>
    </lineage>
</organism>
<keyword evidence="1" id="KW-0472">Membrane</keyword>
<keyword evidence="3" id="KW-1185">Reference proteome</keyword>
<reference evidence="2 3" key="1">
    <citation type="submission" date="2019-03" db="EMBL/GenBank/DDBJ databases">
        <title>Genomic Encyclopedia of Type Strains, Phase IV (KMG-IV): sequencing the most valuable type-strain genomes for metagenomic binning, comparative biology and taxonomic classification.</title>
        <authorList>
            <person name="Goeker M."/>
        </authorList>
    </citation>
    <scope>NUCLEOTIDE SEQUENCE [LARGE SCALE GENOMIC DNA]</scope>
    <source>
        <strain evidence="2 3">DSM 19377</strain>
    </source>
</reference>
<proteinExistence type="predicted"/>
<dbReference type="OrthoDB" id="1683771at2"/>
<feature type="transmembrane region" description="Helical" evidence="1">
    <location>
        <begin position="28"/>
        <end position="45"/>
    </location>
</feature>
<gene>
    <name evidence="2" type="ORF">EV207_1409</name>
</gene>
<feature type="transmembrane region" description="Helical" evidence="1">
    <location>
        <begin position="90"/>
        <end position="109"/>
    </location>
</feature>
<keyword evidence="1" id="KW-1133">Transmembrane helix</keyword>
<evidence type="ECO:0000256" key="1">
    <source>
        <dbReference type="SAM" id="Phobius"/>
    </source>
</evidence>
<name>A0A4R2NJR0_9BACL</name>
<keyword evidence="1" id="KW-0812">Transmembrane</keyword>
<dbReference type="Proteomes" id="UP000295416">
    <property type="component" value="Unassembled WGS sequence"/>
</dbReference>
<dbReference type="AlphaFoldDB" id="A0A4R2NJR0"/>
<dbReference type="EMBL" id="SLXK01000040">
    <property type="protein sequence ID" value="TCP21700.1"/>
    <property type="molecule type" value="Genomic_DNA"/>
</dbReference>